<feature type="binding site" evidence="11 14">
    <location>
        <position position="313"/>
    </location>
    <ligand>
        <name>Mg(2+)</name>
        <dbReference type="ChEBI" id="CHEBI:18420"/>
    </ligand>
</feature>
<feature type="binding site" evidence="11">
    <location>
        <position position="338"/>
    </location>
    <ligand>
        <name>(2R)-2-phosphoglycerate</name>
        <dbReference type="ChEBI" id="CHEBI:58289"/>
    </ligand>
</feature>
<dbReference type="GeneID" id="303203604"/>
<dbReference type="Gene3D" id="3.20.20.120">
    <property type="entry name" value="Enolase-like C-terminal domain"/>
    <property type="match status" value="1"/>
</dbReference>
<evidence type="ECO:0000256" key="11">
    <source>
        <dbReference type="HAMAP-Rule" id="MF_00318"/>
    </source>
</evidence>
<dbReference type="Pfam" id="PF03952">
    <property type="entry name" value="Enolase_N"/>
    <property type="match status" value="1"/>
</dbReference>
<dbReference type="CDD" id="cd03313">
    <property type="entry name" value="enolase"/>
    <property type="match status" value="1"/>
</dbReference>
<feature type="domain" description="Enolase N-terminal" evidence="17">
    <location>
        <begin position="4"/>
        <end position="134"/>
    </location>
</feature>
<feature type="binding site" evidence="13">
    <location>
        <position position="389"/>
    </location>
    <ligand>
        <name>substrate</name>
    </ligand>
</feature>
<dbReference type="GO" id="GO:0000287">
    <property type="term" value="F:magnesium ion binding"/>
    <property type="evidence" value="ECO:0007669"/>
    <property type="project" value="UniProtKB-UniRule"/>
</dbReference>
<dbReference type="PIRSF" id="PIRSF001400">
    <property type="entry name" value="Enolase"/>
    <property type="match status" value="1"/>
</dbReference>
<dbReference type="OrthoDB" id="9804716at2"/>
<evidence type="ECO:0000313" key="19">
    <source>
        <dbReference type="EMBL" id="NMF02194.1"/>
    </source>
</evidence>
<keyword evidence="18" id="KW-0670">Pyruvate</keyword>
<dbReference type="Proteomes" id="UP000583419">
    <property type="component" value="Unassembled WGS sequence"/>
</dbReference>
<evidence type="ECO:0000256" key="8">
    <source>
        <dbReference type="ARBA" id="ARBA00022842"/>
    </source>
</evidence>
<dbReference type="PRINTS" id="PR00148">
    <property type="entry name" value="ENOLASE"/>
</dbReference>
<keyword evidence="5 11" id="KW-0963">Cytoplasm</keyword>
<proteinExistence type="inferred from homology"/>
<dbReference type="GO" id="GO:0000015">
    <property type="term" value="C:phosphopyruvate hydratase complex"/>
    <property type="evidence" value="ECO:0007669"/>
    <property type="project" value="InterPro"/>
</dbReference>
<keyword evidence="8 11" id="KW-0460">Magnesium</keyword>
<evidence type="ECO:0000259" key="16">
    <source>
        <dbReference type="SMART" id="SM01192"/>
    </source>
</evidence>
<dbReference type="PANTHER" id="PTHR11902">
    <property type="entry name" value="ENOLASE"/>
    <property type="match status" value="1"/>
</dbReference>
<dbReference type="SUPFAM" id="SSF51604">
    <property type="entry name" value="Enolase C-terminal domain-like"/>
    <property type="match status" value="1"/>
</dbReference>
<dbReference type="InterPro" id="IPR000941">
    <property type="entry name" value="Enolase"/>
</dbReference>
<dbReference type="PANTHER" id="PTHR11902:SF1">
    <property type="entry name" value="ENOLASE"/>
    <property type="match status" value="1"/>
</dbReference>
<dbReference type="InterPro" id="IPR036849">
    <property type="entry name" value="Enolase-like_C_sf"/>
</dbReference>
<feature type="domain" description="Enolase C-terminal TIM barrel" evidence="16">
    <location>
        <begin position="139"/>
        <end position="426"/>
    </location>
</feature>
<feature type="binding site" evidence="13">
    <location>
        <position position="286"/>
    </location>
    <ligand>
        <name>substrate</name>
    </ligand>
</feature>
<gene>
    <name evidence="11 19" type="primary">eno</name>
    <name evidence="18" type="ORF">BBOU_0409</name>
    <name evidence="19" type="ORF">HF843_03195</name>
</gene>
<dbReference type="FunFam" id="3.30.390.10:FF:000001">
    <property type="entry name" value="Enolase"/>
    <property type="match status" value="1"/>
</dbReference>
<feature type="active site" description="Proton donor" evidence="11 12">
    <location>
        <position position="205"/>
    </location>
</feature>
<evidence type="ECO:0000256" key="6">
    <source>
        <dbReference type="ARBA" id="ARBA00022525"/>
    </source>
</evidence>
<dbReference type="GO" id="GO:0009986">
    <property type="term" value="C:cell surface"/>
    <property type="evidence" value="ECO:0007669"/>
    <property type="project" value="UniProtKB-SubCell"/>
</dbReference>
<dbReference type="SUPFAM" id="SSF54826">
    <property type="entry name" value="Enolase N-terminal domain-like"/>
    <property type="match status" value="1"/>
</dbReference>
<evidence type="ECO:0000256" key="3">
    <source>
        <dbReference type="ARBA" id="ARBA00012058"/>
    </source>
</evidence>
<keyword evidence="9 11" id="KW-0324">Glycolysis</keyword>
<dbReference type="GO" id="GO:0005576">
    <property type="term" value="C:extracellular region"/>
    <property type="evidence" value="ECO:0007669"/>
    <property type="project" value="UniProtKB-SubCell"/>
</dbReference>
<feature type="binding site" evidence="11 14">
    <location>
        <position position="286"/>
    </location>
    <ligand>
        <name>Mg(2+)</name>
        <dbReference type="ChEBI" id="CHEBI:18420"/>
    </ligand>
</feature>
<feature type="region of interest" description="Disordered" evidence="15">
    <location>
        <begin position="32"/>
        <end position="54"/>
    </location>
</feature>
<evidence type="ECO:0000256" key="1">
    <source>
        <dbReference type="ARBA" id="ARBA00005031"/>
    </source>
</evidence>
<evidence type="ECO:0000256" key="14">
    <source>
        <dbReference type="PIRSR" id="PIRSR001400-3"/>
    </source>
</evidence>
<dbReference type="SFLD" id="SFLDF00002">
    <property type="entry name" value="enolase"/>
    <property type="match status" value="1"/>
</dbReference>
<evidence type="ECO:0000256" key="9">
    <source>
        <dbReference type="ARBA" id="ARBA00023152"/>
    </source>
</evidence>
<dbReference type="SFLD" id="SFLDS00001">
    <property type="entry name" value="Enolase"/>
    <property type="match status" value="1"/>
</dbReference>
<reference evidence="19 21" key="2">
    <citation type="submission" date="2020-04" db="EMBL/GenBank/DDBJ databases">
        <authorList>
            <person name="Hitch T.C.A."/>
            <person name="Wylensek D."/>
            <person name="Clavel T."/>
        </authorList>
    </citation>
    <scope>NUCLEOTIDE SEQUENCE [LARGE SCALE GENOMIC DNA]</scope>
    <source>
        <strain evidence="19 21">WCA-130-P53-4B</strain>
    </source>
</reference>
<dbReference type="Proteomes" id="UP000029093">
    <property type="component" value="Unassembled WGS sequence"/>
</dbReference>
<feature type="binding site" evidence="11 14">
    <location>
        <position position="242"/>
    </location>
    <ligand>
        <name>Mg(2+)</name>
        <dbReference type="ChEBI" id="CHEBI:18420"/>
    </ligand>
</feature>
<comment type="cofactor">
    <cofactor evidence="11">
        <name>Mg(2+)</name>
        <dbReference type="ChEBI" id="CHEBI:18420"/>
    </cofactor>
    <text evidence="11">Binds a second Mg(2+) ion via substrate during catalysis.</text>
</comment>
<reference evidence="18 20" key="1">
    <citation type="submission" date="2014-03" db="EMBL/GenBank/DDBJ databases">
        <title>Genomics of Bifidobacteria.</title>
        <authorList>
            <person name="Ventura M."/>
            <person name="Milani C."/>
            <person name="Lugli G.A."/>
        </authorList>
    </citation>
    <scope>NUCLEOTIDE SEQUENCE [LARGE SCALE GENOMIC DNA]</scope>
    <source>
        <strain evidence="18 20">LMG 10736</strain>
    </source>
</reference>
<evidence type="ECO:0000256" key="4">
    <source>
        <dbReference type="ARBA" id="ARBA00017068"/>
    </source>
</evidence>
<evidence type="ECO:0000256" key="15">
    <source>
        <dbReference type="SAM" id="MobiDB-lite"/>
    </source>
</evidence>
<feature type="binding site" evidence="13">
    <location>
        <begin position="365"/>
        <end position="368"/>
    </location>
    <ligand>
        <name>substrate</name>
    </ligand>
</feature>
<dbReference type="InterPro" id="IPR020809">
    <property type="entry name" value="Enolase_CS"/>
</dbReference>
<feature type="binding site" evidence="11">
    <location>
        <position position="389"/>
    </location>
    <ligand>
        <name>(2R)-2-phosphoglycerate</name>
        <dbReference type="ChEBI" id="CHEBI:58289"/>
    </ligand>
</feature>
<dbReference type="HAMAP" id="MF_00318">
    <property type="entry name" value="Enolase"/>
    <property type="match status" value="1"/>
</dbReference>
<evidence type="ECO:0000256" key="7">
    <source>
        <dbReference type="ARBA" id="ARBA00022723"/>
    </source>
</evidence>
<evidence type="ECO:0000313" key="21">
    <source>
        <dbReference type="Proteomes" id="UP000583419"/>
    </source>
</evidence>
<comment type="catalytic activity">
    <reaction evidence="11">
        <text>(2R)-2-phosphoglycerate = phosphoenolpyruvate + H2O</text>
        <dbReference type="Rhea" id="RHEA:10164"/>
        <dbReference type="ChEBI" id="CHEBI:15377"/>
        <dbReference type="ChEBI" id="CHEBI:58289"/>
        <dbReference type="ChEBI" id="CHEBI:58702"/>
        <dbReference type="EC" id="4.2.1.11"/>
    </reaction>
</comment>
<feature type="binding site" evidence="11">
    <location>
        <position position="163"/>
    </location>
    <ligand>
        <name>(2R)-2-phosphoglycerate</name>
        <dbReference type="ChEBI" id="CHEBI:58289"/>
    </ligand>
</feature>
<comment type="function">
    <text evidence="11">Catalyzes the reversible conversion of 2-phosphoglycerate (2-PG) into phosphoenolpyruvate (PEP). It is essential for the degradation of carbohydrates via glycolysis.</text>
</comment>
<dbReference type="Pfam" id="PF00113">
    <property type="entry name" value="Enolase_C"/>
    <property type="match status" value="1"/>
</dbReference>
<name>A0A086ZP29_9BIFI</name>
<dbReference type="EMBL" id="JABAGJ010000003">
    <property type="protein sequence ID" value="NMF02194.1"/>
    <property type="molecule type" value="Genomic_DNA"/>
</dbReference>
<feature type="binding site" evidence="11">
    <location>
        <position position="367"/>
    </location>
    <ligand>
        <name>(2R)-2-phosphoglycerate</name>
        <dbReference type="ChEBI" id="CHEBI:58289"/>
    </ligand>
</feature>
<dbReference type="AlphaFoldDB" id="A0A086ZP29"/>
<feature type="binding site" evidence="11">
    <location>
        <position position="368"/>
    </location>
    <ligand>
        <name>(2R)-2-phosphoglycerate</name>
        <dbReference type="ChEBI" id="CHEBI:58289"/>
    </ligand>
</feature>
<dbReference type="Gene3D" id="3.30.390.10">
    <property type="entry name" value="Enolase-like, N-terminal domain"/>
    <property type="match status" value="1"/>
</dbReference>
<keyword evidence="10 11" id="KW-0456">Lyase</keyword>
<dbReference type="SFLD" id="SFLDG00178">
    <property type="entry name" value="enolase"/>
    <property type="match status" value="1"/>
</dbReference>
<comment type="cofactor">
    <cofactor evidence="14">
        <name>Mg(2+)</name>
        <dbReference type="ChEBI" id="CHEBI:18420"/>
    </cofactor>
    <text evidence="14">Mg(2+) is required for catalysis and for stabilizing the dimer.</text>
</comment>
<evidence type="ECO:0000256" key="10">
    <source>
        <dbReference type="ARBA" id="ARBA00023239"/>
    </source>
</evidence>
<evidence type="ECO:0000259" key="17">
    <source>
        <dbReference type="SMART" id="SM01193"/>
    </source>
</evidence>
<comment type="caution">
    <text evidence="18">The sequence shown here is derived from an EMBL/GenBank/DDBJ whole genome shotgun (WGS) entry which is preliminary data.</text>
</comment>
<organism evidence="18 20">
    <name type="scientific">Bifidobacterium boum</name>
    <dbReference type="NCBI Taxonomy" id="78343"/>
    <lineage>
        <taxon>Bacteria</taxon>
        <taxon>Bacillati</taxon>
        <taxon>Actinomycetota</taxon>
        <taxon>Actinomycetes</taxon>
        <taxon>Bifidobacteriales</taxon>
        <taxon>Bifidobacteriaceae</taxon>
        <taxon>Bifidobacterium</taxon>
    </lineage>
</organism>
<dbReference type="RefSeq" id="WP_026502538.1">
    <property type="nucleotide sequence ID" value="NZ_JABAGJ010000003.1"/>
</dbReference>
<feature type="active site" description="Proton acceptor" evidence="11 12">
    <location>
        <position position="338"/>
    </location>
</feature>
<evidence type="ECO:0000256" key="13">
    <source>
        <dbReference type="PIRSR" id="PIRSR001400-2"/>
    </source>
</evidence>
<feature type="binding site" evidence="13">
    <location>
        <position position="164"/>
    </location>
    <ligand>
        <name>substrate</name>
    </ligand>
</feature>
<dbReference type="GO" id="GO:0004634">
    <property type="term" value="F:phosphopyruvate hydratase activity"/>
    <property type="evidence" value="ECO:0007669"/>
    <property type="project" value="UniProtKB-UniRule"/>
</dbReference>
<dbReference type="InterPro" id="IPR029017">
    <property type="entry name" value="Enolase-like_N"/>
</dbReference>
<dbReference type="UniPathway" id="UPA00109">
    <property type="reaction ID" value="UER00187"/>
</dbReference>
<sequence>MAAIESVYAREILDSRGNPTVEVYLETEDGAQGRGLVPSGASTGAAEAWERRDGDKSRYQGKGVLNAVKAVNEVIAPKVIGMDAADQRALDDTMIELDGTPNKGKLGANAILGVSLAALYASAESADLPLYRYIGGTNGHILPVPNMNIMNGGAHADFATDIQEYMISPYGFDTYHEALRAGVEVYHTLKNELKKDGLATGLGDEGGFAPKMKSNRDSLDYIMKAIQDAGYEPGKQIGICLDVASSEFYGKGEAGKYHFEGGERDAEYMLDFYEKLINDYPIVSIEDPFEEEGWEDWAAITKKLGDRLQFVGDDLLVTNPKRLQKAIDMGAANSLLVKLNQIGSVTETLDAIELATANGYTSMVSHRSGETSDTTIADLAVAKNTRQIKTGAPARGERIAKYNRLLEIEDELGSEAQYAGYSAFKACKKYIAK</sequence>
<dbReference type="GO" id="GO:0006096">
    <property type="term" value="P:glycolytic process"/>
    <property type="evidence" value="ECO:0007669"/>
    <property type="project" value="UniProtKB-UniRule"/>
</dbReference>
<dbReference type="InterPro" id="IPR020810">
    <property type="entry name" value="Enolase_C"/>
</dbReference>
<evidence type="ECO:0000313" key="18">
    <source>
        <dbReference type="EMBL" id="KFI48279.1"/>
    </source>
</evidence>
<dbReference type="FunFam" id="3.20.20.120:FF:000001">
    <property type="entry name" value="Enolase"/>
    <property type="match status" value="1"/>
</dbReference>
<evidence type="ECO:0000256" key="12">
    <source>
        <dbReference type="PIRSR" id="PIRSR001400-1"/>
    </source>
</evidence>
<comment type="subcellular location">
    <subcellularLocation>
        <location evidence="11">Cytoplasm</location>
    </subcellularLocation>
    <subcellularLocation>
        <location evidence="11">Secreted</location>
    </subcellularLocation>
    <subcellularLocation>
        <location evidence="11">Cell surface</location>
    </subcellularLocation>
    <text evidence="11">Fractions of enolase are present in both the cytoplasm and on the cell surface.</text>
</comment>
<dbReference type="InterPro" id="IPR020811">
    <property type="entry name" value="Enolase_N"/>
</dbReference>
<feature type="binding site" evidence="13">
    <location>
        <position position="155"/>
    </location>
    <ligand>
        <name>substrate</name>
    </ligand>
</feature>
<feature type="binding site" evidence="13">
    <location>
        <position position="313"/>
    </location>
    <ligand>
        <name>substrate</name>
    </ligand>
</feature>
<dbReference type="SMART" id="SM01193">
    <property type="entry name" value="Enolase_N"/>
    <property type="match status" value="1"/>
</dbReference>
<comment type="pathway">
    <text evidence="1 11">Carbohydrate degradation; glycolysis; pyruvate from D-glyceraldehyde 3-phosphate: step 4/5.</text>
</comment>
<evidence type="ECO:0000256" key="5">
    <source>
        <dbReference type="ARBA" id="ARBA00022490"/>
    </source>
</evidence>
<keyword evidence="6 11" id="KW-0964">Secreted</keyword>
<dbReference type="PROSITE" id="PS00164">
    <property type="entry name" value="ENOLASE"/>
    <property type="match status" value="1"/>
</dbReference>
<evidence type="ECO:0000313" key="20">
    <source>
        <dbReference type="Proteomes" id="UP000029093"/>
    </source>
</evidence>
<protein>
    <recommendedName>
        <fullName evidence="4 11">Enolase</fullName>
        <ecNumber evidence="3 11">4.2.1.11</ecNumber>
    </recommendedName>
    <alternativeName>
        <fullName evidence="11">2-phospho-D-glycerate hydro-lyase</fullName>
    </alternativeName>
    <alternativeName>
        <fullName evidence="11">2-phosphoglycerate dehydratase</fullName>
    </alternativeName>
</protein>
<dbReference type="SMART" id="SM01192">
    <property type="entry name" value="Enolase_C"/>
    <property type="match status" value="1"/>
</dbReference>
<dbReference type="EMBL" id="JGYQ01000007">
    <property type="protein sequence ID" value="KFI48279.1"/>
    <property type="molecule type" value="Genomic_DNA"/>
</dbReference>
<evidence type="ECO:0000256" key="2">
    <source>
        <dbReference type="ARBA" id="ARBA00009604"/>
    </source>
</evidence>
<dbReference type="EC" id="4.2.1.11" evidence="3 11"/>
<keyword evidence="20" id="KW-1185">Reference proteome</keyword>
<accession>A0A086ZP29</accession>
<comment type="similarity">
    <text evidence="2 11">Belongs to the enolase family.</text>
</comment>
<keyword evidence="7 11" id="KW-0479">Metal-binding</keyword>
<dbReference type="NCBIfam" id="TIGR01060">
    <property type="entry name" value="eno"/>
    <property type="match status" value="1"/>
</dbReference>